<organism evidence="6 7">
    <name type="scientific">Propionigenium maris DSM 9537</name>
    <dbReference type="NCBI Taxonomy" id="1123000"/>
    <lineage>
        <taxon>Bacteria</taxon>
        <taxon>Fusobacteriati</taxon>
        <taxon>Fusobacteriota</taxon>
        <taxon>Fusobacteriia</taxon>
        <taxon>Fusobacteriales</taxon>
        <taxon>Fusobacteriaceae</taxon>
        <taxon>Propionigenium</taxon>
    </lineage>
</organism>
<dbReference type="InterPro" id="IPR039424">
    <property type="entry name" value="SBP_5"/>
</dbReference>
<evidence type="ECO:0000256" key="4">
    <source>
        <dbReference type="ARBA" id="ARBA00022729"/>
    </source>
</evidence>
<feature type="domain" description="Solute-binding protein family 5" evidence="5">
    <location>
        <begin position="72"/>
        <end position="456"/>
    </location>
</feature>
<protein>
    <submittedName>
        <fullName evidence="6">Peptide ABC transporter substrate-binding protein</fullName>
    </submittedName>
</protein>
<evidence type="ECO:0000256" key="1">
    <source>
        <dbReference type="ARBA" id="ARBA00004196"/>
    </source>
</evidence>
<dbReference type="Gene3D" id="3.90.76.10">
    <property type="entry name" value="Dipeptide-binding Protein, Domain 1"/>
    <property type="match status" value="1"/>
</dbReference>
<dbReference type="PANTHER" id="PTHR30290:SF10">
    <property type="entry name" value="PERIPLASMIC OLIGOPEPTIDE-BINDING PROTEIN-RELATED"/>
    <property type="match status" value="1"/>
</dbReference>
<dbReference type="Proteomes" id="UP001144471">
    <property type="component" value="Unassembled WGS sequence"/>
</dbReference>
<evidence type="ECO:0000259" key="5">
    <source>
        <dbReference type="Pfam" id="PF00496"/>
    </source>
</evidence>
<name>A0A9W6GNG4_9FUSO</name>
<dbReference type="FunFam" id="3.10.105.10:FF:000001">
    <property type="entry name" value="Oligopeptide ABC transporter, oligopeptide-binding protein"/>
    <property type="match status" value="1"/>
</dbReference>
<accession>A0A9W6GNG4</accession>
<dbReference type="SUPFAM" id="SSF53850">
    <property type="entry name" value="Periplasmic binding protein-like II"/>
    <property type="match status" value="1"/>
</dbReference>
<keyword evidence="4" id="KW-0732">Signal</keyword>
<dbReference type="FunFam" id="3.90.76.10:FF:000001">
    <property type="entry name" value="Oligopeptide ABC transporter substrate-binding protein"/>
    <property type="match status" value="1"/>
</dbReference>
<dbReference type="PANTHER" id="PTHR30290">
    <property type="entry name" value="PERIPLASMIC BINDING COMPONENT OF ABC TRANSPORTER"/>
    <property type="match status" value="1"/>
</dbReference>
<comment type="similarity">
    <text evidence="2">Belongs to the bacterial solute-binding protein 5 family.</text>
</comment>
<gene>
    <name evidence="6" type="ORF">PM10SUCC1_26640</name>
</gene>
<dbReference type="CDD" id="cd08504">
    <property type="entry name" value="PBP2_OppA"/>
    <property type="match status" value="1"/>
</dbReference>
<comment type="caution">
    <text evidence="6">The sequence shown here is derived from an EMBL/GenBank/DDBJ whole genome shotgun (WGS) entry which is preliminary data.</text>
</comment>
<sequence>MKRLLILLSIVFLVSCGKGKPEEKEVSQQVLKYVAASDPRHMDPGLNSEAVAGSLINNLFEGLLREREGVLAPGIARDYKVSEDKKVYTFYLRDSKWSDGTPLTSKDFKYSWLRAMAPETASTYAMLFFQIEGAQAYYEGKGKTEDVGIEAPDDNTLVVRLAAPTPYFLNLTTFYTFMPVKEEVVEGLPDTWTSKPETYISNGPFKLSKYDIGSKFLLEKNPEYWNEEEVKLNMIEVPIITDESTSLTAFETGEVDIISNIPTQEIVRLSTESQDFYVKPGVGTYFYVFNNKKAPTDNIYVKKALNYAINRRAIVDNITRGGEAPATTYVPSTDAIKNSKGELFAKGVDYGIPVEGDPQRAREFLAKAGYPNGEGFPTLELLYNTSETHKAIAEAVQAMWKDVLNIDVELVNQEWGVFLNTRGKGQYNGVARFGWSIDYPDAMSMLEVFESLSGNNSAQWVKGEYNDLLTRAKYEEDGEKRDELLYTAEEMLFEDQVLIPLYYYTNKFMVKSEVKSWERTSLGNWYFGGTHTE</sequence>
<evidence type="ECO:0000313" key="6">
    <source>
        <dbReference type="EMBL" id="GLI57150.1"/>
    </source>
</evidence>
<keyword evidence="3" id="KW-0813">Transport</keyword>
<dbReference type="PIRSF" id="PIRSF002741">
    <property type="entry name" value="MppA"/>
    <property type="match status" value="1"/>
</dbReference>
<dbReference type="RefSeq" id="WP_281836617.1">
    <property type="nucleotide sequence ID" value="NZ_BSDY01000013.1"/>
</dbReference>
<dbReference type="InterPro" id="IPR000914">
    <property type="entry name" value="SBP_5_dom"/>
</dbReference>
<comment type="subcellular location">
    <subcellularLocation>
        <location evidence="1">Cell envelope</location>
    </subcellularLocation>
</comment>
<dbReference type="Gene3D" id="3.40.190.10">
    <property type="entry name" value="Periplasmic binding protein-like II"/>
    <property type="match status" value="1"/>
</dbReference>
<dbReference type="Gene3D" id="3.10.105.10">
    <property type="entry name" value="Dipeptide-binding Protein, Domain 3"/>
    <property type="match status" value="1"/>
</dbReference>
<reference evidence="6" key="1">
    <citation type="submission" date="2022-12" db="EMBL/GenBank/DDBJ databases">
        <title>Reference genome sequencing for broad-spectrum identification of bacterial and archaeal isolates by mass spectrometry.</title>
        <authorList>
            <person name="Sekiguchi Y."/>
            <person name="Tourlousse D.M."/>
        </authorList>
    </citation>
    <scope>NUCLEOTIDE SEQUENCE</scope>
    <source>
        <strain evidence="6">10succ1</strain>
    </source>
</reference>
<dbReference type="GO" id="GO:0015833">
    <property type="term" value="P:peptide transport"/>
    <property type="evidence" value="ECO:0007669"/>
    <property type="project" value="TreeGrafter"/>
</dbReference>
<dbReference type="PROSITE" id="PS51257">
    <property type="entry name" value="PROKAR_LIPOPROTEIN"/>
    <property type="match status" value="1"/>
</dbReference>
<dbReference type="GO" id="GO:0043190">
    <property type="term" value="C:ATP-binding cassette (ABC) transporter complex"/>
    <property type="evidence" value="ECO:0007669"/>
    <property type="project" value="InterPro"/>
</dbReference>
<evidence type="ECO:0000313" key="7">
    <source>
        <dbReference type="Proteomes" id="UP001144471"/>
    </source>
</evidence>
<dbReference type="GO" id="GO:1904680">
    <property type="term" value="F:peptide transmembrane transporter activity"/>
    <property type="evidence" value="ECO:0007669"/>
    <property type="project" value="TreeGrafter"/>
</dbReference>
<keyword evidence="7" id="KW-1185">Reference proteome</keyword>
<dbReference type="InterPro" id="IPR030678">
    <property type="entry name" value="Peptide/Ni-bd"/>
</dbReference>
<evidence type="ECO:0000256" key="3">
    <source>
        <dbReference type="ARBA" id="ARBA00022448"/>
    </source>
</evidence>
<dbReference type="GO" id="GO:0030288">
    <property type="term" value="C:outer membrane-bounded periplasmic space"/>
    <property type="evidence" value="ECO:0007669"/>
    <property type="project" value="UniProtKB-ARBA"/>
</dbReference>
<proteinExistence type="inferred from homology"/>
<dbReference type="Pfam" id="PF00496">
    <property type="entry name" value="SBP_bac_5"/>
    <property type="match status" value="1"/>
</dbReference>
<dbReference type="AlphaFoldDB" id="A0A9W6GNG4"/>
<evidence type="ECO:0000256" key="2">
    <source>
        <dbReference type="ARBA" id="ARBA00005695"/>
    </source>
</evidence>
<dbReference type="EMBL" id="BSDY01000013">
    <property type="protein sequence ID" value="GLI57150.1"/>
    <property type="molecule type" value="Genomic_DNA"/>
</dbReference>